<sequence>MKFFKYILVTQFLIGFNLVSFSQSSIRAIATAEIIEVLKAAEINSLNFGRFSPELVGGEIRLTPDGVRTSVGDVALTGGSYNPAAFQVAGQSDATLNIILPVGSVVLVNPNTGKTLEVYKWEANPIQNGGTAVLTKGSLLLKVGATLKVGTFSENPVGKYSGTYTITFSYD</sequence>
<accession>A0A644ZN02</accession>
<dbReference type="InterPro" id="IPR025514">
    <property type="entry name" value="DUF4402"/>
</dbReference>
<evidence type="ECO:0008006" key="2">
    <source>
        <dbReference type="Google" id="ProtNLM"/>
    </source>
</evidence>
<proteinExistence type="predicted"/>
<evidence type="ECO:0000313" key="1">
    <source>
        <dbReference type="EMBL" id="MPM42212.1"/>
    </source>
</evidence>
<protein>
    <recommendedName>
        <fullName evidence="2">DUF4402 domain-containing protein</fullName>
    </recommendedName>
</protein>
<dbReference type="AlphaFoldDB" id="A0A644ZN02"/>
<comment type="caution">
    <text evidence="1">The sequence shown here is derived from an EMBL/GenBank/DDBJ whole genome shotgun (WGS) entry which is preliminary data.</text>
</comment>
<dbReference type="Pfam" id="PF14352">
    <property type="entry name" value="DUF4402"/>
    <property type="match status" value="1"/>
</dbReference>
<gene>
    <name evidence="1" type="ORF">SDC9_88875</name>
</gene>
<organism evidence="1">
    <name type="scientific">bioreactor metagenome</name>
    <dbReference type="NCBI Taxonomy" id="1076179"/>
    <lineage>
        <taxon>unclassified sequences</taxon>
        <taxon>metagenomes</taxon>
        <taxon>ecological metagenomes</taxon>
    </lineage>
</organism>
<reference evidence="1" key="1">
    <citation type="submission" date="2019-08" db="EMBL/GenBank/DDBJ databases">
        <authorList>
            <person name="Kucharzyk K."/>
            <person name="Murdoch R.W."/>
            <person name="Higgins S."/>
            <person name="Loffler F."/>
        </authorList>
    </citation>
    <scope>NUCLEOTIDE SEQUENCE</scope>
</reference>
<name>A0A644ZN02_9ZZZZ</name>
<dbReference type="EMBL" id="VSSQ01009645">
    <property type="protein sequence ID" value="MPM42212.1"/>
    <property type="molecule type" value="Genomic_DNA"/>
</dbReference>